<dbReference type="Proteomes" id="UP001055200">
    <property type="component" value="Chromosome"/>
</dbReference>
<feature type="compositionally biased region" description="Basic and acidic residues" evidence="1">
    <location>
        <begin position="11"/>
        <end position="22"/>
    </location>
</feature>
<keyword evidence="4" id="KW-1185">Reference proteome</keyword>
<name>A0ABY3U4S7_9MYCO</name>
<feature type="region of interest" description="Disordered" evidence="1">
    <location>
        <begin position="1"/>
        <end position="32"/>
    </location>
</feature>
<protein>
    <recommendedName>
        <fullName evidence="5">Mce-associated membrane protein</fullName>
    </recommendedName>
</protein>
<proteinExistence type="predicted"/>
<reference evidence="3" key="1">
    <citation type="submission" date="2022-08" db="EMBL/GenBank/DDBJ databases">
        <title>Complete genome sequence of 14 non-tuberculosis mycobacteria type-strains.</title>
        <authorList>
            <person name="Igarashi Y."/>
            <person name="Osugi A."/>
            <person name="Mitarai S."/>
        </authorList>
    </citation>
    <scope>NUCLEOTIDE SEQUENCE</scope>
    <source>
        <strain evidence="3">DSM 45575</strain>
    </source>
</reference>
<sequence length="203" mass="22003">MSDTPDEPDTDETRPEETRAEETGGATKPPRQVSVPLSTLVRGGVIAVLVALVGVLGVLYWGARSELAARDRQTHDDERAQQVALDYAVGAARMDFRDLSDWQRELVAGTSAELRTKLTEAAESMEQILTPLQWESSAKPLAAVVRSHNDDIYVVDAFVSVFTKTTQAPDGLQSTATYSVTLDRGSDWQITDVGGIDAVLGTR</sequence>
<keyword evidence="2" id="KW-0812">Transmembrane</keyword>
<evidence type="ECO:0008006" key="5">
    <source>
        <dbReference type="Google" id="ProtNLM"/>
    </source>
</evidence>
<keyword evidence="2" id="KW-1133">Transmembrane helix</keyword>
<organism evidence="3 4">
    <name type="scientific">Mycolicibacillus parakoreensis</name>
    <dbReference type="NCBI Taxonomy" id="1069221"/>
    <lineage>
        <taxon>Bacteria</taxon>
        <taxon>Bacillati</taxon>
        <taxon>Actinomycetota</taxon>
        <taxon>Actinomycetes</taxon>
        <taxon>Mycobacteriales</taxon>
        <taxon>Mycobacteriaceae</taxon>
        <taxon>Mycolicibacillus</taxon>
    </lineage>
</organism>
<gene>
    <name evidence="3" type="ORF">MIU77_18370</name>
</gene>
<feature type="compositionally biased region" description="Acidic residues" evidence="1">
    <location>
        <begin position="1"/>
        <end position="10"/>
    </location>
</feature>
<dbReference type="EMBL" id="CP092365">
    <property type="protein sequence ID" value="ULN52756.1"/>
    <property type="molecule type" value="Genomic_DNA"/>
</dbReference>
<evidence type="ECO:0000256" key="2">
    <source>
        <dbReference type="SAM" id="Phobius"/>
    </source>
</evidence>
<evidence type="ECO:0000313" key="4">
    <source>
        <dbReference type="Proteomes" id="UP001055200"/>
    </source>
</evidence>
<feature type="transmembrane region" description="Helical" evidence="2">
    <location>
        <begin position="40"/>
        <end position="63"/>
    </location>
</feature>
<accession>A0ABY3U4S7</accession>
<evidence type="ECO:0000256" key="1">
    <source>
        <dbReference type="SAM" id="MobiDB-lite"/>
    </source>
</evidence>
<keyword evidence="2" id="KW-0472">Membrane</keyword>
<evidence type="ECO:0000313" key="3">
    <source>
        <dbReference type="EMBL" id="ULN52756.1"/>
    </source>
</evidence>